<dbReference type="OrthoDB" id="6156806at2759"/>
<dbReference type="Proteomes" id="UP000507470">
    <property type="component" value="Unassembled WGS sequence"/>
</dbReference>
<proteinExistence type="predicted"/>
<dbReference type="EMBL" id="CACVKT020007517">
    <property type="protein sequence ID" value="CAC5408182.1"/>
    <property type="molecule type" value="Genomic_DNA"/>
</dbReference>
<reference evidence="1 2" key="1">
    <citation type="submission" date="2020-06" db="EMBL/GenBank/DDBJ databases">
        <authorList>
            <person name="Li R."/>
            <person name="Bekaert M."/>
        </authorList>
    </citation>
    <scope>NUCLEOTIDE SEQUENCE [LARGE SCALE GENOMIC DNA]</scope>
    <source>
        <strain evidence="2">wild</strain>
    </source>
</reference>
<accession>A0A6J8DKT0</accession>
<dbReference type="AlphaFoldDB" id="A0A6J8DKT0"/>
<dbReference type="PANTHER" id="PTHR46704">
    <property type="entry name" value="CXC DOMAIN-CONTAINING PROTEIN-RELATED"/>
    <property type="match status" value="1"/>
</dbReference>
<protein>
    <submittedName>
        <fullName evidence="1">Uncharacterized protein</fullName>
    </submittedName>
</protein>
<gene>
    <name evidence="1" type="ORF">MCOR_41600</name>
</gene>
<sequence>MTRDNQQVSDLIDYIINKMTDPFDVTLHPIPLINISTGMHASKEVQDSLLNSIDEGTQRVKSFVNGSLSNGQSRSFYNPIARSKLKSFEDMTKKTKLKCRSGDTVNVHINPELIFRRALALANRREYVTVEKVLSYPIGPIPTSMLHDDGTMRKTCKADLAHILEQDVVVCQILPIFDISKTTHIRDGMALLQSVNAKRFKTFGELALDFVRNQDDRDIPNVKKP</sequence>
<organism evidence="1 2">
    <name type="scientific">Mytilus coruscus</name>
    <name type="common">Sea mussel</name>
    <dbReference type="NCBI Taxonomy" id="42192"/>
    <lineage>
        <taxon>Eukaryota</taxon>
        <taxon>Metazoa</taxon>
        <taxon>Spiralia</taxon>
        <taxon>Lophotrochozoa</taxon>
        <taxon>Mollusca</taxon>
        <taxon>Bivalvia</taxon>
        <taxon>Autobranchia</taxon>
        <taxon>Pteriomorphia</taxon>
        <taxon>Mytilida</taxon>
        <taxon>Mytiloidea</taxon>
        <taxon>Mytilidae</taxon>
        <taxon>Mytilinae</taxon>
        <taxon>Mytilus</taxon>
    </lineage>
</organism>
<evidence type="ECO:0000313" key="2">
    <source>
        <dbReference type="Proteomes" id="UP000507470"/>
    </source>
</evidence>
<dbReference type="PANTHER" id="PTHR46704:SF9">
    <property type="entry name" value="BHLH DOMAIN-CONTAINING PROTEIN"/>
    <property type="match status" value="1"/>
</dbReference>
<evidence type="ECO:0000313" key="1">
    <source>
        <dbReference type="EMBL" id="CAC5408182.1"/>
    </source>
</evidence>
<name>A0A6J8DKT0_MYTCO</name>
<keyword evidence="2" id="KW-1185">Reference proteome</keyword>